<dbReference type="Proteomes" id="UP000248132">
    <property type="component" value="Unassembled WGS sequence"/>
</dbReference>
<feature type="chain" id="PRO_5016429429" evidence="1">
    <location>
        <begin position="28"/>
        <end position="152"/>
    </location>
</feature>
<keyword evidence="3" id="KW-1185">Reference proteome</keyword>
<organism evidence="2 3">
    <name type="scientific">Ruminiclostridium sufflavum DSM 19573</name>
    <dbReference type="NCBI Taxonomy" id="1121337"/>
    <lineage>
        <taxon>Bacteria</taxon>
        <taxon>Bacillati</taxon>
        <taxon>Bacillota</taxon>
        <taxon>Clostridia</taxon>
        <taxon>Eubacteriales</taxon>
        <taxon>Oscillospiraceae</taxon>
        <taxon>Ruminiclostridium</taxon>
    </lineage>
</organism>
<dbReference type="AlphaFoldDB" id="A0A318XJW8"/>
<keyword evidence="1" id="KW-0732">Signal</keyword>
<sequence>MKKVKVICLSIGMFLLVSTMLFSVAYATESEDLDVHGLIMGNESADEMDSIGVWGESDIDLVPIGNLICDADWTITCTVGYWVTSANVVIAWNDGPIQKDKITNGRTPVAYGSVQRSFGSSRVVTATLTGTCLLEWEYTGVLTPVSESTYVF</sequence>
<evidence type="ECO:0000313" key="3">
    <source>
        <dbReference type="Proteomes" id="UP000248132"/>
    </source>
</evidence>
<protein>
    <submittedName>
        <fullName evidence="2">Uncharacterized protein</fullName>
    </submittedName>
</protein>
<evidence type="ECO:0000313" key="2">
    <source>
        <dbReference type="EMBL" id="PYG87299.1"/>
    </source>
</evidence>
<dbReference type="EMBL" id="QKMR01000012">
    <property type="protein sequence ID" value="PYG87299.1"/>
    <property type="molecule type" value="Genomic_DNA"/>
</dbReference>
<comment type="caution">
    <text evidence="2">The sequence shown here is derived from an EMBL/GenBank/DDBJ whole genome shotgun (WGS) entry which is preliminary data.</text>
</comment>
<accession>A0A318XJW8</accession>
<feature type="signal peptide" evidence="1">
    <location>
        <begin position="1"/>
        <end position="27"/>
    </location>
</feature>
<evidence type="ECO:0000256" key="1">
    <source>
        <dbReference type="SAM" id="SignalP"/>
    </source>
</evidence>
<name>A0A318XJW8_9FIRM</name>
<reference evidence="2 3" key="1">
    <citation type="submission" date="2018-06" db="EMBL/GenBank/DDBJ databases">
        <title>Genomic Encyclopedia of Type Strains, Phase I: the one thousand microbial genomes (KMG-I) project.</title>
        <authorList>
            <person name="Kyrpides N."/>
        </authorList>
    </citation>
    <scope>NUCLEOTIDE SEQUENCE [LARGE SCALE GENOMIC DNA]</scope>
    <source>
        <strain evidence="2 3">DSM 19573</strain>
    </source>
</reference>
<gene>
    <name evidence="2" type="ORF">LY28_02204</name>
</gene>
<proteinExistence type="predicted"/>
<dbReference type="RefSeq" id="WP_110462234.1">
    <property type="nucleotide sequence ID" value="NZ_QKMR01000012.1"/>
</dbReference>